<accession>A0A5B7F1D1</accession>
<feature type="domain" description="Chitin-binding type-2" evidence="1">
    <location>
        <begin position="43"/>
        <end position="77"/>
    </location>
</feature>
<dbReference type="Pfam" id="PF01607">
    <property type="entry name" value="CBM_14"/>
    <property type="match status" value="1"/>
</dbReference>
<name>A0A5B7F1D1_PORTR</name>
<dbReference type="EMBL" id="VSRR010004949">
    <property type="protein sequence ID" value="MPC41160.1"/>
    <property type="molecule type" value="Genomic_DNA"/>
</dbReference>
<dbReference type="OrthoDB" id="73875at2759"/>
<dbReference type="Proteomes" id="UP000324222">
    <property type="component" value="Unassembled WGS sequence"/>
</dbReference>
<organism evidence="2 3">
    <name type="scientific">Portunus trituberculatus</name>
    <name type="common">Swimming crab</name>
    <name type="synonym">Neptunus trituberculatus</name>
    <dbReference type="NCBI Taxonomy" id="210409"/>
    <lineage>
        <taxon>Eukaryota</taxon>
        <taxon>Metazoa</taxon>
        <taxon>Ecdysozoa</taxon>
        <taxon>Arthropoda</taxon>
        <taxon>Crustacea</taxon>
        <taxon>Multicrustacea</taxon>
        <taxon>Malacostraca</taxon>
        <taxon>Eumalacostraca</taxon>
        <taxon>Eucarida</taxon>
        <taxon>Decapoda</taxon>
        <taxon>Pleocyemata</taxon>
        <taxon>Brachyura</taxon>
        <taxon>Eubrachyura</taxon>
        <taxon>Portunoidea</taxon>
        <taxon>Portunidae</taxon>
        <taxon>Portuninae</taxon>
        <taxon>Portunus</taxon>
    </lineage>
</organism>
<comment type="caution">
    <text evidence="2">The sequence shown here is derived from an EMBL/GenBank/DDBJ whole genome shotgun (WGS) entry which is preliminary data.</text>
</comment>
<reference evidence="2 3" key="1">
    <citation type="submission" date="2019-05" db="EMBL/GenBank/DDBJ databases">
        <title>Another draft genome of Portunus trituberculatus and its Hox gene families provides insights of decapod evolution.</title>
        <authorList>
            <person name="Jeong J.-H."/>
            <person name="Song I."/>
            <person name="Kim S."/>
            <person name="Choi T."/>
            <person name="Kim D."/>
            <person name="Ryu S."/>
            <person name="Kim W."/>
        </authorList>
    </citation>
    <scope>NUCLEOTIDE SEQUENCE [LARGE SCALE GENOMIC DNA]</scope>
    <source>
        <tissue evidence="2">Muscle</tissue>
    </source>
</reference>
<evidence type="ECO:0000259" key="1">
    <source>
        <dbReference type="Pfam" id="PF01607"/>
    </source>
</evidence>
<dbReference type="GO" id="GO:0005576">
    <property type="term" value="C:extracellular region"/>
    <property type="evidence" value="ECO:0007669"/>
    <property type="project" value="InterPro"/>
</dbReference>
<dbReference type="Gene3D" id="2.170.140.10">
    <property type="entry name" value="Chitin binding domain"/>
    <property type="match status" value="1"/>
</dbReference>
<dbReference type="SUPFAM" id="SSF57625">
    <property type="entry name" value="Invertebrate chitin-binding proteins"/>
    <property type="match status" value="1"/>
</dbReference>
<gene>
    <name evidence="2" type="ORF">E2C01_034745</name>
</gene>
<sequence length="85" mass="9363">MYKNVILTTAAAQLVEGEEGEAREPLFTTILHEPSRIFSVPASDYYWCSQGSPVLEQCPSGTLWSQDMVHCVNPSDVDTSTCNIP</sequence>
<dbReference type="GO" id="GO:0008061">
    <property type="term" value="F:chitin binding"/>
    <property type="evidence" value="ECO:0007669"/>
    <property type="project" value="InterPro"/>
</dbReference>
<evidence type="ECO:0000313" key="3">
    <source>
        <dbReference type="Proteomes" id="UP000324222"/>
    </source>
</evidence>
<protein>
    <recommendedName>
        <fullName evidence="1">Chitin-binding type-2 domain-containing protein</fullName>
    </recommendedName>
</protein>
<proteinExistence type="predicted"/>
<evidence type="ECO:0000313" key="2">
    <source>
        <dbReference type="EMBL" id="MPC41160.1"/>
    </source>
</evidence>
<dbReference type="AlphaFoldDB" id="A0A5B7F1D1"/>
<dbReference type="InterPro" id="IPR036508">
    <property type="entry name" value="Chitin-bd_dom_sf"/>
</dbReference>
<dbReference type="InterPro" id="IPR002557">
    <property type="entry name" value="Chitin-bd_dom"/>
</dbReference>
<keyword evidence="3" id="KW-1185">Reference proteome</keyword>